<keyword evidence="1" id="KW-0732">Signal</keyword>
<dbReference type="SUPFAM" id="SSF51445">
    <property type="entry name" value="(Trans)glycosidases"/>
    <property type="match status" value="1"/>
</dbReference>
<evidence type="ECO:0008006" key="4">
    <source>
        <dbReference type="Google" id="ProtNLM"/>
    </source>
</evidence>
<feature type="signal peptide" evidence="1">
    <location>
        <begin position="1"/>
        <end position="19"/>
    </location>
</feature>
<sequence length="371" mass="41802">MQRRNFLKNSALASLGLTALPFVSKSQTNSPLASKIKDSFTPLAPQITTPRGAIYIPAKAYNTWQQWKEYNQDITLRDFGYAKSIGLNSLRIWLSYEYWLENPKRHEQCLEMMLQAADKSGFKILLALFDSCGVDNTAEARKNKDPKTAVAVMSPGLAISRDPKRWQEPTAFVNRIMDLHGTDNRLLAIEVMNEPGLANGRLSMTRHLFKAAKEKQKSIPLSVGSLPGMENWGHFMDLGIDILQFHNNYPTALPAFKRDLAMAKEVAQVLGRPLWITEWQRLRPAGNGWNQHALPKEQLYPNFKSLASHVRDAAIGNYFWSLMVKPAYLTPQRNIGTINGLFYEDGSVFSLADARSISNNPGFNAKEKGQM</sequence>
<evidence type="ECO:0000313" key="2">
    <source>
        <dbReference type="EMBL" id="SEA05393.1"/>
    </source>
</evidence>
<protein>
    <recommendedName>
        <fullName evidence="4">Cellulase (Glycosyl hydrolase family 5)</fullName>
    </recommendedName>
</protein>
<proteinExistence type="predicted"/>
<gene>
    <name evidence="2" type="ORF">SAMN05192529_10746</name>
</gene>
<dbReference type="STRING" id="551991.SAMN05192529_10746"/>
<dbReference type="RefSeq" id="WP_091396026.1">
    <property type="nucleotide sequence ID" value="NZ_FNQY01000007.1"/>
</dbReference>
<evidence type="ECO:0000313" key="3">
    <source>
        <dbReference type="Proteomes" id="UP000199041"/>
    </source>
</evidence>
<name>A0A1H3Y1D7_9BACT</name>
<dbReference type="AlphaFoldDB" id="A0A1H3Y1D7"/>
<keyword evidence="3" id="KW-1185">Reference proteome</keyword>
<feature type="chain" id="PRO_5011587151" description="Cellulase (Glycosyl hydrolase family 5)" evidence="1">
    <location>
        <begin position="20"/>
        <end position="371"/>
    </location>
</feature>
<dbReference type="Proteomes" id="UP000199041">
    <property type="component" value="Unassembled WGS sequence"/>
</dbReference>
<accession>A0A1H3Y1D7</accession>
<dbReference type="EMBL" id="FNQY01000007">
    <property type="protein sequence ID" value="SEA05393.1"/>
    <property type="molecule type" value="Genomic_DNA"/>
</dbReference>
<dbReference type="Gene3D" id="3.20.20.80">
    <property type="entry name" value="Glycosidases"/>
    <property type="match status" value="1"/>
</dbReference>
<dbReference type="OrthoDB" id="9774262at2"/>
<reference evidence="2 3" key="1">
    <citation type="submission" date="2016-10" db="EMBL/GenBank/DDBJ databases">
        <authorList>
            <person name="de Groot N.N."/>
        </authorList>
    </citation>
    <scope>NUCLEOTIDE SEQUENCE [LARGE SCALE GENOMIC DNA]</scope>
    <source>
        <strain evidence="2 3">Vu-144</strain>
    </source>
</reference>
<organism evidence="2 3">
    <name type="scientific">Arachidicoccus rhizosphaerae</name>
    <dbReference type="NCBI Taxonomy" id="551991"/>
    <lineage>
        <taxon>Bacteria</taxon>
        <taxon>Pseudomonadati</taxon>
        <taxon>Bacteroidota</taxon>
        <taxon>Chitinophagia</taxon>
        <taxon>Chitinophagales</taxon>
        <taxon>Chitinophagaceae</taxon>
        <taxon>Arachidicoccus</taxon>
    </lineage>
</organism>
<dbReference type="InterPro" id="IPR017853">
    <property type="entry name" value="GH"/>
</dbReference>
<evidence type="ECO:0000256" key="1">
    <source>
        <dbReference type="SAM" id="SignalP"/>
    </source>
</evidence>